<dbReference type="Proteomes" id="UP000243819">
    <property type="component" value="Unassembled WGS sequence"/>
</dbReference>
<dbReference type="SUPFAM" id="SSF50249">
    <property type="entry name" value="Nucleic acid-binding proteins"/>
    <property type="match status" value="1"/>
</dbReference>
<organism evidence="6 7">
    <name type="scientific">Anaerobranca gottschalkii DSM 13577</name>
    <dbReference type="NCBI Taxonomy" id="1120990"/>
    <lineage>
        <taxon>Bacteria</taxon>
        <taxon>Bacillati</taxon>
        <taxon>Bacillota</taxon>
        <taxon>Clostridia</taxon>
        <taxon>Eubacteriales</taxon>
        <taxon>Proteinivoracaceae</taxon>
        <taxon>Anaerobranca</taxon>
    </lineage>
</organism>
<dbReference type="Gene3D" id="2.40.50.140">
    <property type="entry name" value="Nucleic acid-binding proteins"/>
    <property type="match status" value="1"/>
</dbReference>
<dbReference type="PROSITE" id="PS00333">
    <property type="entry name" value="DNA_LIGASE_A2"/>
    <property type="match status" value="1"/>
</dbReference>
<evidence type="ECO:0000256" key="3">
    <source>
        <dbReference type="ARBA" id="ARBA00022598"/>
    </source>
</evidence>
<dbReference type="InterPro" id="IPR012310">
    <property type="entry name" value="DNA_ligase_ATP-dep_cent"/>
</dbReference>
<evidence type="ECO:0000259" key="5">
    <source>
        <dbReference type="PROSITE" id="PS50160"/>
    </source>
</evidence>
<sequence length="301" mass="35252">MKKVIPMSPKLLPFDYKNDPDYIYQIKWDGVRMLTYKENGKITLINKYGKDKTKQFPELKKLEILKANFVLDGEIMVIEGTKNSFSKILKRNNTSDIKKINFYVHNIPITYSVFDILCFNGRWIMDQPIEYRQNLLNNFLESNSLIHLCQNYNEGVELFQTTKKLGLEGIIAKKKGSKYTQGKKSFDWIKYKHRQIIEGYIGGLLLERGIIKSLAIGIKESDEFIYIGNVGTGLSEEYKKRILKKGVELVIADSPFKNFNDKKHIWLLPRVKCFIEFMEWTDDYTLRSPVLKVIQEDDYVT</sequence>
<proteinExistence type="inferred from homology"/>
<dbReference type="InterPro" id="IPR012340">
    <property type="entry name" value="NA-bd_OB-fold"/>
</dbReference>
<keyword evidence="7" id="KW-1185">Reference proteome</keyword>
<comment type="similarity">
    <text evidence="1">Belongs to the ATP-dependent DNA ligase family.</text>
</comment>
<dbReference type="InterPro" id="IPR050191">
    <property type="entry name" value="ATP-dep_DNA_ligase"/>
</dbReference>
<dbReference type="Gene3D" id="3.30.470.30">
    <property type="entry name" value="DNA ligase/mRNA capping enzyme"/>
    <property type="match status" value="1"/>
</dbReference>
<dbReference type="SUPFAM" id="SSF56091">
    <property type="entry name" value="DNA ligase/mRNA capping enzyme, catalytic domain"/>
    <property type="match status" value="1"/>
</dbReference>
<dbReference type="InterPro" id="IPR012309">
    <property type="entry name" value="DNA_ligase_ATP-dep_C"/>
</dbReference>
<dbReference type="EMBL" id="FOIF01000036">
    <property type="protein sequence ID" value="SET04066.1"/>
    <property type="molecule type" value="Genomic_DNA"/>
</dbReference>
<evidence type="ECO:0000256" key="4">
    <source>
        <dbReference type="ARBA" id="ARBA00034003"/>
    </source>
</evidence>
<evidence type="ECO:0000313" key="6">
    <source>
        <dbReference type="EMBL" id="SET04066.1"/>
    </source>
</evidence>
<dbReference type="PROSITE" id="PS50160">
    <property type="entry name" value="DNA_LIGASE_A3"/>
    <property type="match status" value="1"/>
</dbReference>
<reference evidence="7" key="1">
    <citation type="submission" date="2016-10" db="EMBL/GenBank/DDBJ databases">
        <authorList>
            <person name="Varghese N."/>
            <person name="Submissions S."/>
        </authorList>
    </citation>
    <scope>NUCLEOTIDE SEQUENCE [LARGE SCALE GENOMIC DNA]</scope>
    <source>
        <strain evidence="7">DSM 13577</strain>
    </source>
</reference>
<dbReference type="GO" id="GO:0005524">
    <property type="term" value="F:ATP binding"/>
    <property type="evidence" value="ECO:0007669"/>
    <property type="project" value="InterPro"/>
</dbReference>
<dbReference type="EC" id="6.5.1.1" evidence="2"/>
<dbReference type="Gene3D" id="3.30.1490.70">
    <property type="match status" value="1"/>
</dbReference>
<evidence type="ECO:0000313" key="7">
    <source>
        <dbReference type="Proteomes" id="UP000243819"/>
    </source>
</evidence>
<dbReference type="OrthoDB" id="9802472at2"/>
<accession>A0A1I0BD40</accession>
<dbReference type="GO" id="GO:0003910">
    <property type="term" value="F:DNA ligase (ATP) activity"/>
    <property type="evidence" value="ECO:0007669"/>
    <property type="project" value="UniProtKB-EC"/>
</dbReference>
<dbReference type="RefSeq" id="WP_091351066.1">
    <property type="nucleotide sequence ID" value="NZ_FOIF01000036.1"/>
</dbReference>
<dbReference type="InterPro" id="IPR016059">
    <property type="entry name" value="DNA_ligase_ATP-dep_CS"/>
</dbReference>
<dbReference type="Pfam" id="PF04679">
    <property type="entry name" value="DNA_ligase_A_C"/>
    <property type="match status" value="1"/>
</dbReference>
<dbReference type="Pfam" id="PF01068">
    <property type="entry name" value="DNA_ligase_A_M"/>
    <property type="match status" value="1"/>
</dbReference>
<dbReference type="GO" id="GO:0006310">
    <property type="term" value="P:DNA recombination"/>
    <property type="evidence" value="ECO:0007669"/>
    <property type="project" value="InterPro"/>
</dbReference>
<dbReference type="AlphaFoldDB" id="A0A1I0BD40"/>
<name>A0A1I0BD40_9FIRM</name>
<dbReference type="PANTHER" id="PTHR45674">
    <property type="entry name" value="DNA LIGASE 1/3 FAMILY MEMBER"/>
    <property type="match status" value="1"/>
</dbReference>
<evidence type="ECO:0000256" key="1">
    <source>
        <dbReference type="ARBA" id="ARBA00007572"/>
    </source>
</evidence>
<evidence type="ECO:0000256" key="2">
    <source>
        <dbReference type="ARBA" id="ARBA00012727"/>
    </source>
</evidence>
<protein>
    <recommendedName>
        <fullName evidence="2">DNA ligase (ATP)</fullName>
        <ecNumber evidence="2">6.5.1.1</ecNumber>
    </recommendedName>
</protein>
<keyword evidence="3" id="KW-0436">Ligase</keyword>
<comment type="catalytic activity">
    <reaction evidence="4">
        <text>ATP + (deoxyribonucleotide)n-3'-hydroxyl + 5'-phospho-(deoxyribonucleotide)m = (deoxyribonucleotide)n+m + AMP + diphosphate.</text>
        <dbReference type="EC" id="6.5.1.1"/>
    </reaction>
</comment>
<dbReference type="GO" id="GO:0006281">
    <property type="term" value="P:DNA repair"/>
    <property type="evidence" value="ECO:0007669"/>
    <property type="project" value="InterPro"/>
</dbReference>
<dbReference type="STRING" id="1120990.SAMN03080614_10366"/>
<gene>
    <name evidence="6" type="ORF">SAMN03080614_10366</name>
</gene>
<feature type="domain" description="ATP-dependent DNA ligase family profile" evidence="5">
    <location>
        <begin position="102"/>
        <end position="233"/>
    </location>
</feature>
<dbReference type="PANTHER" id="PTHR45674:SF4">
    <property type="entry name" value="DNA LIGASE 1"/>
    <property type="match status" value="1"/>
</dbReference>
<dbReference type="CDD" id="cd07971">
    <property type="entry name" value="OBF_DNA_ligase_LigD"/>
    <property type="match status" value="1"/>
</dbReference>